<reference evidence="1" key="3">
    <citation type="submission" date="2022-06" db="UniProtKB">
        <authorList>
            <consortium name="EnsemblPlants"/>
        </authorList>
    </citation>
    <scope>IDENTIFICATION</scope>
</reference>
<reference evidence="2" key="1">
    <citation type="journal article" date="2013" name="Nature">
        <title>Draft genome of the wheat A-genome progenitor Triticum urartu.</title>
        <authorList>
            <person name="Ling H.Q."/>
            <person name="Zhao S."/>
            <person name="Liu D."/>
            <person name="Wang J."/>
            <person name="Sun H."/>
            <person name="Zhang C."/>
            <person name="Fan H."/>
            <person name="Li D."/>
            <person name="Dong L."/>
            <person name="Tao Y."/>
            <person name="Gao C."/>
            <person name="Wu H."/>
            <person name="Li Y."/>
            <person name="Cui Y."/>
            <person name="Guo X."/>
            <person name="Zheng S."/>
            <person name="Wang B."/>
            <person name="Yu K."/>
            <person name="Liang Q."/>
            <person name="Yang W."/>
            <person name="Lou X."/>
            <person name="Chen J."/>
            <person name="Feng M."/>
            <person name="Jian J."/>
            <person name="Zhang X."/>
            <person name="Luo G."/>
            <person name="Jiang Y."/>
            <person name="Liu J."/>
            <person name="Wang Z."/>
            <person name="Sha Y."/>
            <person name="Zhang B."/>
            <person name="Wu H."/>
            <person name="Tang D."/>
            <person name="Shen Q."/>
            <person name="Xue P."/>
            <person name="Zou S."/>
            <person name="Wang X."/>
            <person name="Liu X."/>
            <person name="Wang F."/>
            <person name="Yang Y."/>
            <person name="An X."/>
            <person name="Dong Z."/>
            <person name="Zhang K."/>
            <person name="Zhang X."/>
            <person name="Luo M.C."/>
            <person name="Dvorak J."/>
            <person name="Tong Y."/>
            <person name="Wang J."/>
            <person name="Yang H."/>
            <person name="Li Z."/>
            <person name="Wang D."/>
            <person name="Zhang A."/>
            <person name="Wang J."/>
        </authorList>
    </citation>
    <scope>NUCLEOTIDE SEQUENCE</scope>
    <source>
        <strain evidence="2">cv. G1812</strain>
    </source>
</reference>
<keyword evidence="2" id="KW-1185">Reference proteome</keyword>
<sequence length="23" mass="2719">MLRSVQMLCLLAKQLQQIRTEIC</sequence>
<protein>
    <submittedName>
        <fullName evidence="1">Uncharacterized protein</fullName>
    </submittedName>
</protein>
<dbReference type="AlphaFoldDB" id="A0A8R7TAX1"/>
<dbReference type="EnsemblPlants" id="TuG1812G0100004652.01.T01">
    <property type="protein sequence ID" value="TuG1812G0100004652.01.T01.cds456684"/>
    <property type="gene ID" value="TuG1812G0100004652.01"/>
</dbReference>
<accession>A0A8R7TAX1</accession>
<evidence type="ECO:0000313" key="2">
    <source>
        <dbReference type="Proteomes" id="UP000015106"/>
    </source>
</evidence>
<name>A0A8R7TAX1_TRIUA</name>
<reference evidence="1" key="2">
    <citation type="submission" date="2018-03" db="EMBL/GenBank/DDBJ databases">
        <title>The Triticum urartu genome reveals the dynamic nature of wheat genome evolution.</title>
        <authorList>
            <person name="Ling H."/>
            <person name="Ma B."/>
            <person name="Shi X."/>
            <person name="Liu H."/>
            <person name="Dong L."/>
            <person name="Sun H."/>
            <person name="Cao Y."/>
            <person name="Gao Q."/>
            <person name="Zheng S."/>
            <person name="Li Y."/>
            <person name="Yu Y."/>
            <person name="Du H."/>
            <person name="Qi M."/>
            <person name="Li Y."/>
            <person name="Yu H."/>
            <person name="Cui Y."/>
            <person name="Wang N."/>
            <person name="Chen C."/>
            <person name="Wu H."/>
            <person name="Zhao Y."/>
            <person name="Zhang J."/>
            <person name="Li Y."/>
            <person name="Zhou W."/>
            <person name="Zhang B."/>
            <person name="Hu W."/>
            <person name="Eijk M."/>
            <person name="Tang J."/>
            <person name="Witsenboer H."/>
            <person name="Zhao S."/>
            <person name="Li Z."/>
            <person name="Zhang A."/>
            <person name="Wang D."/>
            <person name="Liang C."/>
        </authorList>
    </citation>
    <scope>NUCLEOTIDE SEQUENCE [LARGE SCALE GENOMIC DNA]</scope>
    <source>
        <strain evidence="1">cv. G1812</strain>
    </source>
</reference>
<organism evidence="1 2">
    <name type="scientific">Triticum urartu</name>
    <name type="common">Red wild einkorn</name>
    <name type="synonym">Crithodium urartu</name>
    <dbReference type="NCBI Taxonomy" id="4572"/>
    <lineage>
        <taxon>Eukaryota</taxon>
        <taxon>Viridiplantae</taxon>
        <taxon>Streptophyta</taxon>
        <taxon>Embryophyta</taxon>
        <taxon>Tracheophyta</taxon>
        <taxon>Spermatophyta</taxon>
        <taxon>Magnoliopsida</taxon>
        <taxon>Liliopsida</taxon>
        <taxon>Poales</taxon>
        <taxon>Poaceae</taxon>
        <taxon>BOP clade</taxon>
        <taxon>Pooideae</taxon>
        <taxon>Triticodae</taxon>
        <taxon>Triticeae</taxon>
        <taxon>Triticinae</taxon>
        <taxon>Triticum</taxon>
    </lineage>
</organism>
<evidence type="ECO:0000313" key="1">
    <source>
        <dbReference type="EnsemblPlants" id="TuG1812G0100004652.01.T01.cds456684"/>
    </source>
</evidence>
<dbReference type="Proteomes" id="UP000015106">
    <property type="component" value="Chromosome 1"/>
</dbReference>
<proteinExistence type="predicted"/>
<dbReference type="Gramene" id="TuG1812G0100004652.01.T01">
    <property type="protein sequence ID" value="TuG1812G0100004652.01.T01.cds456684"/>
    <property type="gene ID" value="TuG1812G0100004652.01"/>
</dbReference>